<comment type="caution">
    <text evidence="2">The sequence shown here is derived from an EMBL/GenBank/DDBJ whole genome shotgun (WGS) entry which is preliminary data.</text>
</comment>
<dbReference type="AlphaFoldDB" id="A0AAV7BHR0"/>
<keyword evidence="1" id="KW-1133">Transmembrane helix</keyword>
<keyword evidence="1" id="KW-0812">Transmembrane</keyword>
<reference evidence="2" key="1">
    <citation type="thesis" date="2020" institute="ProQuest LLC" country="789 East Eisenhower Parkway, Ann Arbor, MI, USA">
        <title>Comparative Genomics and Chromosome Evolution.</title>
        <authorList>
            <person name="Mudd A.B."/>
        </authorList>
    </citation>
    <scope>NUCLEOTIDE SEQUENCE</scope>
    <source>
        <strain evidence="2">237g6f4</strain>
        <tissue evidence="2">Blood</tissue>
    </source>
</reference>
<accession>A0AAV7BHR0</accession>
<name>A0AAV7BHR0_ENGPU</name>
<evidence type="ECO:0008006" key="4">
    <source>
        <dbReference type="Google" id="ProtNLM"/>
    </source>
</evidence>
<evidence type="ECO:0000313" key="3">
    <source>
        <dbReference type="Proteomes" id="UP000824782"/>
    </source>
</evidence>
<evidence type="ECO:0000313" key="2">
    <source>
        <dbReference type="EMBL" id="KAG8572146.1"/>
    </source>
</evidence>
<keyword evidence="3" id="KW-1185">Reference proteome</keyword>
<sequence length="81" mass="9441">MVFSFCMLYPCNHAICIFLNIFFFTFNIVVLRVNKNKFMLSYFICSAVLLTFNRTFFNEEIYGMPLHACQPPAAVRGLHCT</sequence>
<organism evidence="2 3">
    <name type="scientific">Engystomops pustulosus</name>
    <name type="common">Tungara frog</name>
    <name type="synonym">Physalaemus pustulosus</name>
    <dbReference type="NCBI Taxonomy" id="76066"/>
    <lineage>
        <taxon>Eukaryota</taxon>
        <taxon>Metazoa</taxon>
        <taxon>Chordata</taxon>
        <taxon>Craniata</taxon>
        <taxon>Vertebrata</taxon>
        <taxon>Euteleostomi</taxon>
        <taxon>Amphibia</taxon>
        <taxon>Batrachia</taxon>
        <taxon>Anura</taxon>
        <taxon>Neobatrachia</taxon>
        <taxon>Hyloidea</taxon>
        <taxon>Leptodactylidae</taxon>
        <taxon>Leiuperinae</taxon>
        <taxon>Engystomops</taxon>
    </lineage>
</organism>
<evidence type="ECO:0000256" key="1">
    <source>
        <dbReference type="SAM" id="Phobius"/>
    </source>
</evidence>
<keyword evidence="1" id="KW-0472">Membrane</keyword>
<dbReference type="EMBL" id="WNYA01000005">
    <property type="protein sequence ID" value="KAG8572146.1"/>
    <property type="molecule type" value="Genomic_DNA"/>
</dbReference>
<protein>
    <recommendedName>
        <fullName evidence="4">Secreted protein</fullName>
    </recommendedName>
</protein>
<feature type="transmembrane region" description="Helical" evidence="1">
    <location>
        <begin position="38"/>
        <end position="57"/>
    </location>
</feature>
<feature type="transmembrane region" description="Helical" evidence="1">
    <location>
        <begin position="12"/>
        <end position="31"/>
    </location>
</feature>
<dbReference type="Proteomes" id="UP000824782">
    <property type="component" value="Unassembled WGS sequence"/>
</dbReference>
<gene>
    <name evidence="2" type="ORF">GDO81_011936</name>
</gene>
<proteinExistence type="predicted"/>